<sequence>MPTASAVTAASGSDRSELAPSQHAATSGETSDGSKAWPESRVQRVVALIMATKAHALPTPPPAPLPAPRSTTTTPSSPSCPNSTPEIAAISSSGSSSEPTITAAADTDDDFGPNPSGLTRDAALLLDADLSVLGGDRTAYDTYAAGIRQEYGGLYDTLSYAAGRAAVLQRFLDRPRLYFTAWARARLEGPARANLAREIAALQEQAAAAGRGEGAGKGEA</sequence>
<dbReference type="OrthoDB" id="1930313at2759"/>
<evidence type="ECO:0000313" key="3">
    <source>
        <dbReference type="Proteomes" id="UP000612055"/>
    </source>
</evidence>
<dbReference type="SUPFAM" id="SSF109604">
    <property type="entry name" value="HD-domain/PDEase-like"/>
    <property type="match status" value="1"/>
</dbReference>
<feature type="region of interest" description="Disordered" evidence="1">
    <location>
        <begin position="56"/>
        <end position="116"/>
    </location>
</feature>
<accession>A0A836C2X8</accession>
<evidence type="ECO:0000313" key="2">
    <source>
        <dbReference type="EMBL" id="KAG2497277.1"/>
    </source>
</evidence>
<feature type="compositionally biased region" description="Pro residues" evidence="1">
    <location>
        <begin position="58"/>
        <end position="67"/>
    </location>
</feature>
<protein>
    <submittedName>
        <fullName evidence="2">Uncharacterized protein</fullName>
    </submittedName>
</protein>
<organism evidence="2 3">
    <name type="scientific">Edaphochlamys debaryana</name>
    <dbReference type="NCBI Taxonomy" id="47281"/>
    <lineage>
        <taxon>Eukaryota</taxon>
        <taxon>Viridiplantae</taxon>
        <taxon>Chlorophyta</taxon>
        <taxon>core chlorophytes</taxon>
        <taxon>Chlorophyceae</taxon>
        <taxon>CS clade</taxon>
        <taxon>Chlamydomonadales</taxon>
        <taxon>Chlamydomonadales incertae sedis</taxon>
        <taxon>Edaphochlamys</taxon>
    </lineage>
</organism>
<feature type="compositionally biased region" description="Polar residues" evidence="1">
    <location>
        <begin position="1"/>
        <end position="13"/>
    </location>
</feature>
<dbReference type="PANTHER" id="PTHR21174:SF0">
    <property type="entry name" value="HD PHOSPHOHYDROLASE FAMILY PROTEIN-RELATED"/>
    <property type="match status" value="1"/>
</dbReference>
<comment type="caution">
    <text evidence="2">The sequence shown here is derived from an EMBL/GenBank/DDBJ whole genome shotgun (WGS) entry which is preliminary data.</text>
</comment>
<dbReference type="EMBL" id="JAEHOE010000015">
    <property type="protein sequence ID" value="KAG2497277.1"/>
    <property type="molecule type" value="Genomic_DNA"/>
</dbReference>
<feature type="compositionally biased region" description="Polar residues" evidence="1">
    <location>
        <begin position="23"/>
        <end position="33"/>
    </location>
</feature>
<dbReference type="PANTHER" id="PTHR21174">
    <property type="match status" value="1"/>
</dbReference>
<dbReference type="Proteomes" id="UP000612055">
    <property type="component" value="Unassembled WGS sequence"/>
</dbReference>
<evidence type="ECO:0000256" key="1">
    <source>
        <dbReference type="SAM" id="MobiDB-lite"/>
    </source>
</evidence>
<gene>
    <name evidence="2" type="ORF">HYH03_004861</name>
</gene>
<proteinExistence type="predicted"/>
<feature type="region of interest" description="Disordered" evidence="1">
    <location>
        <begin position="1"/>
        <end position="39"/>
    </location>
</feature>
<reference evidence="2" key="1">
    <citation type="journal article" date="2020" name="bioRxiv">
        <title>Comparative genomics of Chlamydomonas.</title>
        <authorList>
            <person name="Craig R.J."/>
            <person name="Hasan A.R."/>
            <person name="Ness R.W."/>
            <person name="Keightley P.D."/>
        </authorList>
    </citation>
    <scope>NUCLEOTIDE SEQUENCE</scope>
    <source>
        <strain evidence="2">CCAP 11/70</strain>
    </source>
</reference>
<dbReference type="AlphaFoldDB" id="A0A836C2X8"/>
<keyword evidence="3" id="KW-1185">Reference proteome</keyword>
<dbReference type="InterPro" id="IPR009218">
    <property type="entry name" value="HD_phosphohydro"/>
</dbReference>
<name>A0A836C2X8_9CHLO</name>
<feature type="compositionally biased region" description="Low complexity" evidence="1">
    <location>
        <begin position="68"/>
        <end position="105"/>
    </location>
</feature>